<dbReference type="Gene3D" id="3.90.660.10">
    <property type="match status" value="1"/>
</dbReference>
<organism evidence="6 7">
    <name type="scientific">Oceanobacillus polygoni</name>
    <dbReference type="NCBI Taxonomy" id="1235259"/>
    <lineage>
        <taxon>Bacteria</taxon>
        <taxon>Bacillati</taxon>
        <taxon>Bacillota</taxon>
        <taxon>Bacilli</taxon>
        <taxon>Bacillales</taxon>
        <taxon>Bacillaceae</taxon>
        <taxon>Oceanobacillus</taxon>
    </lineage>
</organism>
<dbReference type="InterPro" id="IPR050703">
    <property type="entry name" value="Flavin_MAO"/>
</dbReference>
<feature type="binding site" evidence="4">
    <location>
        <position position="231"/>
    </location>
    <ligand>
        <name>FAD</name>
        <dbReference type="ChEBI" id="CHEBI:57692"/>
    </ligand>
</feature>
<dbReference type="RefSeq" id="WP_149474106.1">
    <property type="nucleotide sequence ID" value="NZ_JAGGMB010000001.1"/>
</dbReference>
<feature type="domain" description="Amine oxidase" evidence="5">
    <location>
        <begin position="15"/>
        <end position="428"/>
    </location>
</feature>
<dbReference type="Gene3D" id="3.50.50.60">
    <property type="entry name" value="FAD/NAD(P)-binding domain"/>
    <property type="match status" value="1"/>
</dbReference>
<evidence type="ECO:0000256" key="1">
    <source>
        <dbReference type="ARBA" id="ARBA00001974"/>
    </source>
</evidence>
<dbReference type="PANTHER" id="PTHR43563:SF1">
    <property type="entry name" value="AMINE OXIDASE [FLAVIN-CONTAINING] B"/>
    <property type="match status" value="1"/>
</dbReference>
<evidence type="ECO:0000313" key="7">
    <source>
        <dbReference type="Proteomes" id="UP001138793"/>
    </source>
</evidence>
<evidence type="ECO:0000256" key="2">
    <source>
        <dbReference type="ARBA" id="ARBA00005995"/>
    </source>
</evidence>
<dbReference type="InterPro" id="IPR001613">
    <property type="entry name" value="Flavin_amine_oxidase"/>
</dbReference>
<evidence type="ECO:0000256" key="3">
    <source>
        <dbReference type="ARBA" id="ARBA00023002"/>
    </source>
</evidence>
<keyword evidence="7" id="KW-1185">Reference proteome</keyword>
<proteinExistence type="inferred from homology"/>
<accession>A0A9X1CAH3</accession>
<reference evidence="6" key="1">
    <citation type="submission" date="2021-03" db="EMBL/GenBank/DDBJ databases">
        <title>Genomic Encyclopedia of Type Strains, Phase IV (KMG-IV): sequencing the most valuable type-strain genomes for metagenomic binning, comparative biology and taxonomic classification.</title>
        <authorList>
            <person name="Goeker M."/>
        </authorList>
    </citation>
    <scope>NUCLEOTIDE SEQUENCE</scope>
    <source>
        <strain evidence="6">DSM 107338</strain>
    </source>
</reference>
<dbReference type="Pfam" id="PF01593">
    <property type="entry name" value="Amino_oxidase"/>
    <property type="match status" value="1"/>
</dbReference>
<evidence type="ECO:0000259" key="5">
    <source>
        <dbReference type="Pfam" id="PF01593"/>
    </source>
</evidence>
<dbReference type="PANTHER" id="PTHR43563">
    <property type="entry name" value="AMINE OXIDASE"/>
    <property type="match status" value="1"/>
</dbReference>
<dbReference type="PRINTS" id="PR00757">
    <property type="entry name" value="AMINEOXDASEF"/>
</dbReference>
<keyword evidence="3" id="KW-0560">Oxidoreductase</keyword>
<comment type="caution">
    <text evidence="6">The sequence shown here is derived from an EMBL/GenBank/DDBJ whole genome shotgun (WGS) entry which is preliminary data.</text>
</comment>
<comment type="similarity">
    <text evidence="2">Belongs to the flavin monoamine oxidase family.</text>
</comment>
<comment type="cofactor">
    <cofactor evidence="1">
        <name>FAD</name>
        <dbReference type="ChEBI" id="CHEBI:57692"/>
    </cofactor>
</comment>
<protein>
    <submittedName>
        <fullName evidence="6">Monoamine oxidase</fullName>
    </submittedName>
</protein>
<name>A0A9X1CAH3_9BACI</name>
<dbReference type="AlphaFoldDB" id="A0A9X1CAH3"/>
<sequence>MTSTNYDVIIVGAGFSGVTASRELSNRGFKTLVLEGRNRIGGRTWTDNRLGKNIEIGGTYVHWNQPHMWAELTRYNLQVRESPTMEKAYWIKDGKVKSGTYEELQEKHMIGMEEFLKGGRDYFPRPYNPFFDNTLEEVDHLSVADRLKAIKPLVSKDVYSILESTWSEYTSTDDLDQPGLAQAYRWAALTGHDMNQFQDTFELFSIETGTKSLIESIANDSKADLQLSTPVSVIEKTDKGYKVTTRNGSDFTAKSVIVAVPVNVINNIEFKPALPAELRQFSSEKQSSRGIKVWAKVRGLTTSVKLKAGPEYPVNSAHAEYIDGDEAILMGFGNDSTLNMEDPKEVEKAFRHWLPNIEVIESAGHNWVKDEFSQGTWGVLKKNQLSKYVKEVPNTENGLFLAGSDFAKGWVGYMDGAIESGITTSKRVEKYLQEQELALAKN</sequence>
<feature type="binding site" evidence="4">
    <location>
        <position position="16"/>
    </location>
    <ligand>
        <name>FAD</name>
        <dbReference type="ChEBI" id="CHEBI:57692"/>
    </ligand>
</feature>
<dbReference type="EMBL" id="JAGGMB010000001">
    <property type="protein sequence ID" value="MBP2075866.1"/>
    <property type="molecule type" value="Genomic_DNA"/>
</dbReference>
<evidence type="ECO:0000313" key="6">
    <source>
        <dbReference type="EMBL" id="MBP2075866.1"/>
    </source>
</evidence>
<dbReference type="OrthoDB" id="56323at2"/>
<dbReference type="InterPro" id="IPR036188">
    <property type="entry name" value="FAD/NAD-bd_sf"/>
</dbReference>
<evidence type="ECO:0000256" key="4">
    <source>
        <dbReference type="PIRSR" id="PIRSR601613-1"/>
    </source>
</evidence>
<gene>
    <name evidence="6" type="ORF">J2Z64_000077</name>
</gene>
<dbReference type="Proteomes" id="UP001138793">
    <property type="component" value="Unassembled WGS sequence"/>
</dbReference>
<feature type="binding site" evidence="4">
    <location>
        <position position="332"/>
    </location>
    <ligand>
        <name>substrate</name>
    </ligand>
</feature>
<dbReference type="GO" id="GO:0016491">
    <property type="term" value="F:oxidoreductase activity"/>
    <property type="evidence" value="ECO:0007669"/>
    <property type="project" value="UniProtKB-KW"/>
</dbReference>
<dbReference type="Gene3D" id="1.10.405.10">
    <property type="entry name" value="Guanine Nucleotide Dissociation Inhibitor, domain 1"/>
    <property type="match status" value="1"/>
</dbReference>
<dbReference type="InterPro" id="IPR002937">
    <property type="entry name" value="Amino_oxidase"/>
</dbReference>
<dbReference type="SUPFAM" id="SSF51905">
    <property type="entry name" value="FAD/NAD(P)-binding domain"/>
    <property type="match status" value="1"/>
</dbReference>